<comment type="caution">
    <text evidence="1">The sequence shown here is derived from an EMBL/GenBank/DDBJ whole genome shotgun (WGS) entry which is preliminary data.</text>
</comment>
<reference evidence="1 2" key="1">
    <citation type="submission" date="2024-01" db="EMBL/GenBank/DDBJ databases">
        <authorList>
            <person name="Alioto T."/>
            <person name="Alioto T."/>
            <person name="Gomez Garrido J."/>
        </authorList>
    </citation>
    <scope>NUCLEOTIDE SEQUENCE [LARGE SCALE GENOMIC DNA]</scope>
</reference>
<proteinExistence type="predicted"/>
<sequence>YRIHISLSTMKILTSLKLGYHIDTRPATVKGAEDTYWLMGREGFTKPLPTPPDLIGG</sequence>
<feature type="non-terminal residue" evidence="1">
    <location>
        <position position="57"/>
    </location>
</feature>
<dbReference type="Proteomes" id="UP001314229">
    <property type="component" value="Unassembled WGS sequence"/>
</dbReference>
<organism evidence="1 2">
    <name type="scientific">Scomber scombrus</name>
    <name type="common">Atlantic mackerel</name>
    <name type="synonym">Scomber vernalis</name>
    <dbReference type="NCBI Taxonomy" id="13677"/>
    <lineage>
        <taxon>Eukaryota</taxon>
        <taxon>Metazoa</taxon>
        <taxon>Chordata</taxon>
        <taxon>Craniata</taxon>
        <taxon>Vertebrata</taxon>
        <taxon>Euteleostomi</taxon>
        <taxon>Actinopterygii</taxon>
        <taxon>Neopterygii</taxon>
        <taxon>Teleostei</taxon>
        <taxon>Neoteleostei</taxon>
        <taxon>Acanthomorphata</taxon>
        <taxon>Pelagiaria</taxon>
        <taxon>Scombriformes</taxon>
        <taxon>Scombridae</taxon>
        <taxon>Scomber</taxon>
    </lineage>
</organism>
<keyword evidence="2" id="KW-1185">Reference proteome</keyword>
<evidence type="ECO:0000313" key="1">
    <source>
        <dbReference type="EMBL" id="CAK6984935.1"/>
    </source>
</evidence>
<evidence type="ECO:0000313" key="2">
    <source>
        <dbReference type="Proteomes" id="UP001314229"/>
    </source>
</evidence>
<dbReference type="EMBL" id="CAWUFR010002635">
    <property type="protein sequence ID" value="CAK6984935.1"/>
    <property type="molecule type" value="Genomic_DNA"/>
</dbReference>
<name>A0AAV1QPI9_SCOSC</name>
<protein>
    <submittedName>
        <fullName evidence="1">Retinal guanylyl cyclase 2-like</fullName>
    </submittedName>
</protein>
<feature type="non-terminal residue" evidence="1">
    <location>
        <position position="1"/>
    </location>
</feature>
<dbReference type="AlphaFoldDB" id="A0AAV1QPI9"/>
<accession>A0AAV1QPI9</accession>
<gene>
    <name evidence="1" type="ORF">FSCOSCO3_A002230</name>
</gene>